<feature type="transmembrane region" description="Helical" evidence="8">
    <location>
        <begin position="374"/>
        <end position="393"/>
    </location>
</feature>
<dbReference type="OrthoDB" id="9814206at2"/>
<evidence type="ECO:0000256" key="2">
    <source>
        <dbReference type="ARBA" id="ARBA00008017"/>
    </source>
</evidence>
<dbReference type="SUPFAM" id="SSF50182">
    <property type="entry name" value="Sm-like ribonucleoproteins"/>
    <property type="match status" value="1"/>
</dbReference>
<feature type="transmembrane region" description="Helical" evidence="8">
    <location>
        <begin position="234"/>
        <end position="257"/>
    </location>
</feature>
<dbReference type="SUPFAM" id="SSF82861">
    <property type="entry name" value="Mechanosensitive channel protein MscS (YggB), transmembrane region"/>
    <property type="match status" value="1"/>
</dbReference>
<protein>
    <submittedName>
        <fullName evidence="11">MscS family membrane protein</fullName>
    </submittedName>
</protein>
<feature type="domain" description="Mechanosensitive ion channel MscS C-terminal" evidence="10">
    <location>
        <begin position="473"/>
        <end position="555"/>
    </location>
</feature>
<evidence type="ECO:0000313" key="12">
    <source>
        <dbReference type="Proteomes" id="UP000199071"/>
    </source>
</evidence>
<evidence type="ECO:0000259" key="9">
    <source>
        <dbReference type="Pfam" id="PF00924"/>
    </source>
</evidence>
<dbReference type="InterPro" id="IPR011066">
    <property type="entry name" value="MscS_channel_C_sf"/>
</dbReference>
<feature type="region of interest" description="Disordered" evidence="7">
    <location>
        <begin position="581"/>
        <end position="604"/>
    </location>
</feature>
<evidence type="ECO:0000256" key="8">
    <source>
        <dbReference type="SAM" id="Phobius"/>
    </source>
</evidence>
<dbReference type="InterPro" id="IPR006685">
    <property type="entry name" value="MscS_channel_2nd"/>
</dbReference>
<dbReference type="InterPro" id="IPR049278">
    <property type="entry name" value="MS_channel_C"/>
</dbReference>
<comment type="similarity">
    <text evidence="2">Belongs to the MscS (TC 1.A.23) family.</text>
</comment>
<dbReference type="Gene3D" id="2.30.30.60">
    <property type="match status" value="1"/>
</dbReference>
<feature type="transmembrane region" description="Helical" evidence="8">
    <location>
        <begin position="269"/>
        <end position="288"/>
    </location>
</feature>
<dbReference type="RefSeq" id="WP_090875912.1">
    <property type="nucleotide sequence ID" value="NZ_FMXQ01000003.1"/>
</dbReference>
<dbReference type="Gene3D" id="1.10.287.1260">
    <property type="match status" value="1"/>
</dbReference>
<comment type="subcellular location">
    <subcellularLocation>
        <location evidence="1">Cell membrane</location>
        <topology evidence="1">Multi-pass membrane protein</topology>
    </subcellularLocation>
</comment>
<evidence type="ECO:0000256" key="3">
    <source>
        <dbReference type="ARBA" id="ARBA00022475"/>
    </source>
</evidence>
<feature type="transmembrane region" description="Helical" evidence="8">
    <location>
        <begin position="351"/>
        <end position="368"/>
    </location>
</feature>
<evidence type="ECO:0000313" key="11">
    <source>
        <dbReference type="EMBL" id="SDB21753.1"/>
    </source>
</evidence>
<dbReference type="GO" id="GO:0005886">
    <property type="term" value="C:plasma membrane"/>
    <property type="evidence" value="ECO:0007669"/>
    <property type="project" value="UniProtKB-SubCell"/>
</dbReference>
<evidence type="ECO:0000256" key="5">
    <source>
        <dbReference type="ARBA" id="ARBA00022989"/>
    </source>
</evidence>
<proteinExistence type="inferred from homology"/>
<dbReference type="Pfam" id="PF21082">
    <property type="entry name" value="MS_channel_3rd"/>
    <property type="match status" value="1"/>
</dbReference>
<dbReference type="PANTHER" id="PTHR30566">
    <property type="entry name" value="YNAI-RELATED MECHANOSENSITIVE ION CHANNEL"/>
    <property type="match status" value="1"/>
</dbReference>
<name>A0A1G6BMB5_9HYPH</name>
<evidence type="ECO:0000256" key="1">
    <source>
        <dbReference type="ARBA" id="ARBA00004651"/>
    </source>
</evidence>
<dbReference type="SUPFAM" id="SSF82689">
    <property type="entry name" value="Mechanosensitive channel protein MscS (YggB), C-terminal domain"/>
    <property type="match status" value="1"/>
</dbReference>
<dbReference type="AlphaFoldDB" id="A0A1G6BMB5"/>
<keyword evidence="5 8" id="KW-1133">Transmembrane helix</keyword>
<evidence type="ECO:0000256" key="4">
    <source>
        <dbReference type="ARBA" id="ARBA00022692"/>
    </source>
</evidence>
<accession>A0A1G6BMB5</accession>
<feature type="domain" description="Mechanosensitive ion channel MscS" evidence="9">
    <location>
        <begin position="397"/>
        <end position="463"/>
    </location>
</feature>
<keyword evidence="3" id="KW-1003">Cell membrane</keyword>
<sequence length="604" mass="64282">MFRAEPRLTPSPGGMRAACHALMAGILLLGMTIAGLAAPAETPNPLAPLDTSSPSATFQSFVSQAKTIEARYTEYVADKTSAKAAALAASVDRMRRLLDLEGLPPATRDKVGGAAFGYLADILVRIPDVPVAAIPGAPGKDWGKLPDKWEIPGTEIAIARVADGPRAGDYLFTGQSVERLPVFHALIIADPPLRPTASLNWHDEGARLTGPVFPDTLIRSLPEPLQRTVLDTPAWKVVLASAIGVLVLVVTGVWAMLMRRLAGRSGHAAGLFFRLTTPLLLAGLAYVSDVFIQEQVNVSGDFAIGESLFAAAVLYVAGAWAAWIACFLVVEAIIASPSIPDNSYDAHLLRLVARVGAILAAGAVVIYGANDIGIPALGLVAGLGVGGFALALASQSTVENLFGGVSIFADRPFRVGDHIDYGGGGGRVEVVGPRSSRIRALDGTLITVPNGDLAKMHIINYTRRDKCLFLHTLGLRYETSPEQFEWLMDALRQRLRDHPMVEHAHGMPRVALTSFGDSAINIELRAYILTADYSEFLAIQGKLILDIMRIVETAGTGFAFPSQTAYLARDTGIDEATKGRIEEEIRQRHGAPATGDGQAPAARD</sequence>
<dbReference type="InterPro" id="IPR011014">
    <property type="entry name" value="MscS_channel_TM-2"/>
</dbReference>
<feature type="transmembrane region" description="Helical" evidence="8">
    <location>
        <begin position="308"/>
        <end position="330"/>
    </location>
</feature>
<dbReference type="GO" id="GO:0008381">
    <property type="term" value="F:mechanosensitive monoatomic ion channel activity"/>
    <property type="evidence" value="ECO:0007669"/>
    <property type="project" value="UniProtKB-ARBA"/>
</dbReference>
<dbReference type="InterPro" id="IPR010920">
    <property type="entry name" value="LSM_dom_sf"/>
</dbReference>
<keyword evidence="12" id="KW-1185">Reference proteome</keyword>
<dbReference type="Proteomes" id="UP000199071">
    <property type="component" value="Unassembled WGS sequence"/>
</dbReference>
<evidence type="ECO:0000259" key="10">
    <source>
        <dbReference type="Pfam" id="PF21082"/>
    </source>
</evidence>
<evidence type="ECO:0000256" key="6">
    <source>
        <dbReference type="ARBA" id="ARBA00023136"/>
    </source>
</evidence>
<keyword evidence="4 8" id="KW-0812">Transmembrane</keyword>
<evidence type="ECO:0000256" key="7">
    <source>
        <dbReference type="SAM" id="MobiDB-lite"/>
    </source>
</evidence>
<dbReference type="InterPro" id="IPR023408">
    <property type="entry name" value="MscS_beta-dom_sf"/>
</dbReference>
<dbReference type="PANTHER" id="PTHR30566:SF5">
    <property type="entry name" value="MECHANOSENSITIVE ION CHANNEL PROTEIN 1, MITOCHONDRIAL-RELATED"/>
    <property type="match status" value="1"/>
</dbReference>
<reference evidence="11 12" key="1">
    <citation type="submission" date="2016-10" db="EMBL/GenBank/DDBJ databases">
        <authorList>
            <person name="de Groot N.N."/>
        </authorList>
    </citation>
    <scope>NUCLEOTIDE SEQUENCE [LARGE SCALE GENOMIC DNA]</scope>
    <source>
        <strain evidence="11 12">ATCC 35022</strain>
    </source>
</reference>
<dbReference type="Gene3D" id="3.30.70.100">
    <property type="match status" value="1"/>
</dbReference>
<gene>
    <name evidence="11" type="ORF">SAMN02982931_01624</name>
</gene>
<dbReference type="EMBL" id="FMXQ01000003">
    <property type="protein sequence ID" value="SDB21753.1"/>
    <property type="molecule type" value="Genomic_DNA"/>
</dbReference>
<organism evidence="11 12">
    <name type="scientific">Bauldia litoralis</name>
    <dbReference type="NCBI Taxonomy" id="665467"/>
    <lineage>
        <taxon>Bacteria</taxon>
        <taxon>Pseudomonadati</taxon>
        <taxon>Pseudomonadota</taxon>
        <taxon>Alphaproteobacteria</taxon>
        <taxon>Hyphomicrobiales</taxon>
        <taxon>Kaistiaceae</taxon>
        <taxon>Bauldia</taxon>
    </lineage>
</organism>
<dbReference type="Pfam" id="PF00924">
    <property type="entry name" value="MS_channel_2nd"/>
    <property type="match status" value="1"/>
</dbReference>
<keyword evidence="6 8" id="KW-0472">Membrane</keyword>